<dbReference type="EMBL" id="FOVC01000012">
    <property type="protein sequence ID" value="SFN64048.1"/>
    <property type="molecule type" value="Genomic_DNA"/>
</dbReference>
<evidence type="ECO:0000256" key="2">
    <source>
        <dbReference type="ARBA" id="ARBA00005989"/>
    </source>
</evidence>
<feature type="domain" description="Imelysin-like" evidence="4">
    <location>
        <begin position="8"/>
        <end position="137"/>
    </location>
</feature>
<dbReference type="GO" id="GO:0030313">
    <property type="term" value="C:cell envelope"/>
    <property type="evidence" value="ECO:0007669"/>
    <property type="project" value="UniProtKB-SubCell"/>
</dbReference>
<dbReference type="STRING" id="1367852.SAMN05216516_11295"/>
<keyword evidence="3" id="KW-0732">Signal</keyword>
<proteinExistence type="inferred from homology"/>
<evidence type="ECO:0000313" key="6">
    <source>
        <dbReference type="Proteomes" id="UP000242222"/>
    </source>
</evidence>
<evidence type="ECO:0000313" key="5">
    <source>
        <dbReference type="EMBL" id="SFN64048.1"/>
    </source>
</evidence>
<dbReference type="InterPro" id="IPR038352">
    <property type="entry name" value="Imelysin_sf"/>
</dbReference>
<gene>
    <name evidence="5" type="ORF">SAMN05216516_11295</name>
</gene>
<comment type="subcellular location">
    <subcellularLocation>
        <location evidence="1">Cell envelope</location>
    </subcellularLocation>
</comment>
<comment type="similarity">
    <text evidence="2">Belongs to the EfeM/EfeO family.</text>
</comment>
<dbReference type="AlphaFoldDB" id="A0A1I5ANN6"/>
<evidence type="ECO:0000256" key="3">
    <source>
        <dbReference type="ARBA" id="ARBA00022729"/>
    </source>
</evidence>
<dbReference type="CDD" id="cd14656">
    <property type="entry name" value="Imelysin-like_EfeO"/>
    <property type="match status" value="1"/>
</dbReference>
<dbReference type="Proteomes" id="UP000242222">
    <property type="component" value="Unassembled WGS sequence"/>
</dbReference>
<reference evidence="6" key="1">
    <citation type="submission" date="2016-10" db="EMBL/GenBank/DDBJ databases">
        <authorList>
            <person name="Varghese N."/>
            <person name="Submissions S."/>
        </authorList>
    </citation>
    <scope>NUCLEOTIDE SEQUENCE [LARGE SCALE GENOMIC DNA]</scope>
    <source>
        <strain evidence="6">N6PO6</strain>
    </source>
</reference>
<dbReference type="InterPro" id="IPR034981">
    <property type="entry name" value="Imelysin-like_EfeO/Algp7"/>
</dbReference>
<protein>
    <submittedName>
        <fullName evidence="5">Iron uptake system component EfeO</fullName>
    </submittedName>
</protein>
<accession>A0A1I5ANN6</accession>
<dbReference type="PANTHER" id="PTHR39192:SF1">
    <property type="entry name" value="IRON UPTAKE SYSTEM COMPONENT EFEO"/>
    <property type="match status" value="1"/>
</dbReference>
<keyword evidence="6" id="KW-1185">Reference proteome</keyword>
<evidence type="ECO:0000256" key="1">
    <source>
        <dbReference type="ARBA" id="ARBA00004196"/>
    </source>
</evidence>
<dbReference type="InterPro" id="IPR050894">
    <property type="entry name" value="EfeM/EfeO_iron_uptake"/>
</dbReference>
<name>A0A1I5ANN6_9GAMM</name>
<dbReference type="InterPro" id="IPR018976">
    <property type="entry name" value="Imelysin-like"/>
</dbReference>
<dbReference type="Gene3D" id="1.20.1420.20">
    <property type="entry name" value="M75 peptidase, HXXE motif"/>
    <property type="match status" value="1"/>
</dbReference>
<evidence type="ECO:0000259" key="4">
    <source>
        <dbReference type="Pfam" id="PF09375"/>
    </source>
</evidence>
<dbReference type="PANTHER" id="PTHR39192">
    <property type="entry name" value="IRON UPTAKE SYSTEM COMPONENT EFEO"/>
    <property type="match status" value="1"/>
</dbReference>
<sequence>MREDDYEKKAGDTKFTGFHRLEKALFADKSTVGMKAYADRLNSDVLELQKRINELAFPPGKAVGGAAALIEEVAATKISGEEDRYSRTDLSDFQANVDGAQTIVNLLRPMLKKQNPQLLSKIAANFKKVDDILAKYRN</sequence>
<organism evidence="5 6">
    <name type="scientific">Izhakiella capsodis</name>
    <dbReference type="NCBI Taxonomy" id="1367852"/>
    <lineage>
        <taxon>Bacteria</taxon>
        <taxon>Pseudomonadati</taxon>
        <taxon>Pseudomonadota</taxon>
        <taxon>Gammaproteobacteria</taxon>
        <taxon>Enterobacterales</taxon>
        <taxon>Erwiniaceae</taxon>
        <taxon>Izhakiella</taxon>
    </lineage>
</organism>
<dbReference type="Pfam" id="PF09375">
    <property type="entry name" value="Peptidase_M75"/>
    <property type="match status" value="1"/>
</dbReference>